<evidence type="ECO:0000313" key="2">
    <source>
        <dbReference type="Proteomes" id="UP000553459"/>
    </source>
</evidence>
<accession>A0A845PU52</accession>
<evidence type="ECO:0000313" key="1">
    <source>
        <dbReference type="EMBL" id="NAW50007.1"/>
    </source>
</evidence>
<organism evidence="1 2">
    <name type="scientific">Elizabethkingia argenteiflava</name>
    <dbReference type="NCBI Taxonomy" id="2681556"/>
    <lineage>
        <taxon>Bacteria</taxon>
        <taxon>Pseudomonadati</taxon>
        <taxon>Bacteroidota</taxon>
        <taxon>Flavobacteriia</taxon>
        <taxon>Flavobacteriales</taxon>
        <taxon>Weeksellaceae</taxon>
        <taxon>Elizabethkingia</taxon>
    </lineage>
</organism>
<dbReference type="EMBL" id="JAAABJ010000136">
    <property type="protein sequence ID" value="NAW50007.1"/>
    <property type="molecule type" value="Genomic_DNA"/>
</dbReference>
<name>A0A845PU52_9FLAO</name>
<comment type="caution">
    <text evidence="1">The sequence shown here is derived from an EMBL/GenBank/DDBJ whole genome shotgun (WGS) entry which is preliminary data.</text>
</comment>
<sequence>NIKLSPPCYFLQRYGQVQSFAYPYLKVSPTLVVLGDTVGADPKK</sequence>
<gene>
    <name evidence="1" type="ORF">GNY06_00885</name>
</gene>
<keyword evidence="2" id="KW-1185">Reference proteome</keyword>
<proteinExistence type="predicted"/>
<protein>
    <submittedName>
        <fullName evidence="1">Uncharacterized protein</fullName>
    </submittedName>
</protein>
<feature type="non-terminal residue" evidence="1">
    <location>
        <position position="1"/>
    </location>
</feature>
<dbReference type="AlphaFoldDB" id="A0A845PU52"/>
<reference evidence="1 2" key="1">
    <citation type="submission" date="2019-11" db="EMBL/GenBank/DDBJ databases">
        <title>Characterization of Elizabethkingia argenteiflava sp. nov., isolated from inner surface of Soybean Pods.</title>
        <authorList>
            <person name="Mo S."/>
        </authorList>
    </citation>
    <scope>NUCLEOTIDE SEQUENCE [LARGE SCALE GENOMIC DNA]</scope>
    <source>
        <strain evidence="1 2">YB22</strain>
    </source>
</reference>
<dbReference type="Proteomes" id="UP000553459">
    <property type="component" value="Unassembled WGS sequence"/>
</dbReference>